<keyword evidence="3" id="KW-1185">Reference proteome</keyword>
<dbReference type="Pfam" id="PF19783">
    <property type="entry name" value="DUF6268"/>
    <property type="match status" value="1"/>
</dbReference>
<dbReference type="EMBL" id="MTBC01000009">
    <property type="protein sequence ID" value="OQD42008.1"/>
    <property type="molecule type" value="Genomic_DNA"/>
</dbReference>
<dbReference type="AlphaFoldDB" id="A0A1V6LPE7"/>
<accession>A0A1V6LPE7</accession>
<evidence type="ECO:0000313" key="3">
    <source>
        <dbReference type="Proteomes" id="UP000191680"/>
    </source>
</evidence>
<sequence length="293" mass="33477">MAKAIRPFNISLFLVFVVCMCRAQSSDLLRLEYLRIPENNSGVHTERYKFALNLPLKLSKEDYFVVGSEYNQFNINFSKDFGFDTAQLQKLHIIDLNLGYIAKWNDNWRLIGILTPRLASNLTQGTTLDDYFFNATATFLKDNPKADKPYRIVLGLSYNSTTGLPIPLPVVSYYKRFHPNWSYTLGIPKSNFKYHPSEDHIVQLALLLDGYFVNVQNPIAMPEGVDATRISLSALVATLGYQYKVSNIASFYAYFGKSVHQEGKLRDNKRNDVFLLNGESNFFIRGGFKVSIF</sequence>
<evidence type="ECO:0000313" key="2">
    <source>
        <dbReference type="EMBL" id="OQD42008.1"/>
    </source>
</evidence>
<evidence type="ECO:0000259" key="1">
    <source>
        <dbReference type="Pfam" id="PF19783"/>
    </source>
</evidence>
<organism evidence="2 3">
    <name type="scientific">Croceivirga radicis</name>
    <dbReference type="NCBI Taxonomy" id="1929488"/>
    <lineage>
        <taxon>Bacteria</taxon>
        <taxon>Pseudomonadati</taxon>
        <taxon>Bacteroidota</taxon>
        <taxon>Flavobacteriia</taxon>
        <taxon>Flavobacteriales</taxon>
        <taxon>Flavobacteriaceae</taxon>
        <taxon>Croceivirga</taxon>
    </lineage>
</organism>
<protein>
    <recommendedName>
        <fullName evidence="1">DUF6268 domain-containing protein</fullName>
    </recommendedName>
</protein>
<reference evidence="2 3" key="1">
    <citation type="submission" date="2016-12" db="EMBL/GenBank/DDBJ databases">
        <authorList>
            <person name="Song W.-J."/>
            <person name="Kurnit D.M."/>
        </authorList>
    </citation>
    <scope>NUCLEOTIDE SEQUENCE [LARGE SCALE GENOMIC DNA]</scope>
    <source>
        <strain evidence="2 3">HSG9</strain>
    </source>
</reference>
<name>A0A1V6LPE7_9FLAO</name>
<dbReference type="RefSeq" id="WP_080319589.1">
    <property type="nucleotide sequence ID" value="NZ_MTBC01000009.1"/>
</dbReference>
<gene>
    <name evidence="2" type="ORF">BUL40_12925</name>
</gene>
<feature type="domain" description="DUF6268" evidence="1">
    <location>
        <begin position="46"/>
        <end position="282"/>
    </location>
</feature>
<dbReference type="OrthoDB" id="1114906at2"/>
<proteinExistence type="predicted"/>
<dbReference type="Proteomes" id="UP000191680">
    <property type="component" value="Unassembled WGS sequence"/>
</dbReference>
<dbReference type="InterPro" id="IPR046235">
    <property type="entry name" value="DUF6268"/>
</dbReference>
<comment type="caution">
    <text evidence="2">The sequence shown here is derived from an EMBL/GenBank/DDBJ whole genome shotgun (WGS) entry which is preliminary data.</text>
</comment>